<proteinExistence type="inferred from homology"/>
<evidence type="ECO:0000256" key="8">
    <source>
        <dbReference type="ARBA" id="ARBA00023717"/>
    </source>
</evidence>
<dbReference type="GO" id="GO:0016853">
    <property type="term" value="F:isomerase activity"/>
    <property type="evidence" value="ECO:0007669"/>
    <property type="project" value="UniProtKB-KW"/>
</dbReference>
<dbReference type="NCBIfam" id="NF005699">
    <property type="entry name" value="PRK07509.1"/>
    <property type="match status" value="1"/>
</dbReference>
<evidence type="ECO:0000313" key="10">
    <source>
        <dbReference type="EMBL" id="SPM36035.1"/>
    </source>
</evidence>
<evidence type="ECO:0000256" key="1">
    <source>
        <dbReference type="ARBA" id="ARBA00002994"/>
    </source>
</evidence>
<dbReference type="UniPathway" id="UPA00659"/>
<dbReference type="InterPro" id="IPR029045">
    <property type="entry name" value="ClpP/crotonase-like_dom_sf"/>
</dbReference>
<comment type="catalytic activity">
    <reaction evidence="8">
        <text>a 4-saturated-(3S)-3-hydroxyacyl-CoA = a (3E)-enoyl-CoA + H2O</text>
        <dbReference type="Rhea" id="RHEA:20724"/>
        <dbReference type="ChEBI" id="CHEBI:15377"/>
        <dbReference type="ChEBI" id="CHEBI:58521"/>
        <dbReference type="ChEBI" id="CHEBI:137480"/>
        <dbReference type="EC" id="4.2.1.17"/>
    </reaction>
</comment>
<evidence type="ECO:0000256" key="6">
    <source>
        <dbReference type="ARBA" id="ARBA00023235"/>
    </source>
</evidence>
<evidence type="ECO:0000256" key="5">
    <source>
        <dbReference type="ARBA" id="ARBA00023098"/>
    </source>
</evidence>
<dbReference type="GO" id="GO:0006635">
    <property type="term" value="P:fatty acid beta-oxidation"/>
    <property type="evidence" value="ECO:0007669"/>
    <property type="project" value="UniProtKB-UniPathway"/>
</dbReference>
<accession>A0A2U3NX48</accession>
<dbReference type="SUPFAM" id="SSF52096">
    <property type="entry name" value="ClpP/crotonase"/>
    <property type="match status" value="1"/>
</dbReference>
<dbReference type="PROSITE" id="PS00166">
    <property type="entry name" value="ENOYL_COA_HYDRATASE"/>
    <property type="match status" value="1"/>
</dbReference>
<dbReference type="Gene3D" id="3.90.226.10">
    <property type="entry name" value="2-enoyl-CoA Hydratase, Chain A, domain 1"/>
    <property type="match status" value="1"/>
</dbReference>
<dbReference type="AlphaFoldDB" id="A0A2U3NX48"/>
<dbReference type="EMBL" id="FUFA01000005">
    <property type="protein sequence ID" value="SPM36035.1"/>
    <property type="molecule type" value="Genomic_DNA"/>
</dbReference>
<dbReference type="Proteomes" id="UP000240988">
    <property type="component" value="Unassembled WGS sequence"/>
</dbReference>
<dbReference type="GO" id="GO:0004300">
    <property type="term" value="F:enoyl-CoA hydratase activity"/>
    <property type="evidence" value="ECO:0007669"/>
    <property type="project" value="UniProtKB-EC"/>
</dbReference>
<evidence type="ECO:0000256" key="4">
    <source>
        <dbReference type="ARBA" id="ARBA00022832"/>
    </source>
</evidence>
<keyword evidence="4" id="KW-0276">Fatty acid metabolism</keyword>
<dbReference type="PANTHER" id="PTHR43149">
    <property type="entry name" value="ENOYL-COA HYDRATASE"/>
    <property type="match status" value="1"/>
</dbReference>
<dbReference type="InterPro" id="IPR045002">
    <property type="entry name" value="Ech1-like"/>
</dbReference>
<dbReference type="CDD" id="cd06558">
    <property type="entry name" value="crotonase-like"/>
    <property type="match status" value="1"/>
</dbReference>
<evidence type="ECO:0000313" key="11">
    <source>
        <dbReference type="Proteomes" id="UP000240988"/>
    </source>
</evidence>
<dbReference type="InterPro" id="IPR018376">
    <property type="entry name" value="Enoyl-CoA_hyd/isom_CS"/>
</dbReference>
<gene>
    <name evidence="10" type="ORF">MRAB57_3873</name>
</gene>
<organism evidence="10 11">
    <name type="scientific">Mycobacterium rhizamassiliense</name>
    <dbReference type="NCBI Taxonomy" id="1841860"/>
    <lineage>
        <taxon>Bacteria</taxon>
        <taxon>Bacillati</taxon>
        <taxon>Actinomycetota</taxon>
        <taxon>Actinomycetes</taxon>
        <taxon>Mycobacteriales</taxon>
        <taxon>Mycobacteriaceae</taxon>
        <taxon>Mycobacterium</taxon>
    </lineage>
</organism>
<comment type="function">
    <text evidence="1">Could possibly oxidize fatty acids using specific components.</text>
</comment>
<keyword evidence="5" id="KW-0443">Lipid metabolism</keyword>
<dbReference type="STRING" id="1841860.GCA_900157375_03876"/>
<comment type="pathway">
    <text evidence="2">Lipid metabolism; fatty acid beta-oxidation.</text>
</comment>
<keyword evidence="11" id="KW-1185">Reference proteome</keyword>
<dbReference type="Gene3D" id="1.10.12.10">
    <property type="entry name" value="Lyase 2-enoyl-coa Hydratase, Chain A, domain 2"/>
    <property type="match status" value="1"/>
</dbReference>
<evidence type="ECO:0000256" key="7">
    <source>
        <dbReference type="ARBA" id="ARBA00023709"/>
    </source>
</evidence>
<evidence type="ECO:0000256" key="9">
    <source>
        <dbReference type="RuleBase" id="RU003707"/>
    </source>
</evidence>
<name>A0A2U3NX48_9MYCO</name>
<dbReference type="InterPro" id="IPR014748">
    <property type="entry name" value="Enoyl-CoA_hydra_C"/>
</dbReference>
<dbReference type="InterPro" id="IPR001753">
    <property type="entry name" value="Enoyl-CoA_hydra/iso"/>
</dbReference>
<sequence>MVRSDKHNALDQAMFESLTGAAAQLANDSSVRAVVLHGEGKSFCSGLDVASFMSGQGGTGVLLERDGDRLANFAQRVAYDWSLVPAPVIAAIHGNCFGGGLQIALGADIRIAAPEAKLSIMEVKWGLVPDMGITQTLPRLVRIDVAKELTFSGRIVSGTDALALGLVTRTSDDPLASALELAEEVAQKSPDAVRAAKRLYDETWVSDDAAAALVRESELQAGLIGKPNQLAAVVAGMSGEQPVFVDPA</sequence>
<reference evidence="10 11" key="1">
    <citation type="submission" date="2017-01" db="EMBL/GenBank/DDBJ databases">
        <authorList>
            <consortium name="Urmite Genomes"/>
        </authorList>
    </citation>
    <scope>NUCLEOTIDE SEQUENCE [LARGE SCALE GENOMIC DNA]</scope>
    <source>
        <strain evidence="10 11">AB57</strain>
    </source>
</reference>
<keyword evidence="6" id="KW-0413">Isomerase</keyword>
<dbReference type="PANTHER" id="PTHR43149:SF1">
    <property type="entry name" value="DELTA(3,5)-DELTA(2,4)-DIENOYL-COA ISOMERASE, MITOCHONDRIAL"/>
    <property type="match status" value="1"/>
</dbReference>
<protein>
    <submittedName>
        <fullName evidence="10">Enoyl-CoA hydratase/carnithine racemase</fullName>
    </submittedName>
</protein>
<comment type="catalytic activity">
    <reaction evidence="7">
        <text>a (3S)-3-hydroxyacyl-CoA = a (2E)-enoyl-CoA + H2O</text>
        <dbReference type="Rhea" id="RHEA:16105"/>
        <dbReference type="ChEBI" id="CHEBI:15377"/>
        <dbReference type="ChEBI" id="CHEBI:57318"/>
        <dbReference type="ChEBI" id="CHEBI:58856"/>
        <dbReference type="EC" id="4.2.1.17"/>
    </reaction>
</comment>
<dbReference type="Pfam" id="PF00378">
    <property type="entry name" value="ECH_1"/>
    <property type="match status" value="1"/>
</dbReference>
<evidence type="ECO:0000256" key="2">
    <source>
        <dbReference type="ARBA" id="ARBA00005005"/>
    </source>
</evidence>
<evidence type="ECO:0000256" key="3">
    <source>
        <dbReference type="ARBA" id="ARBA00005254"/>
    </source>
</evidence>
<comment type="similarity">
    <text evidence="3 9">Belongs to the enoyl-CoA hydratase/isomerase family.</text>
</comment>